<gene>
    <name evidence="2" type="ORF">SAMN04489732_101671</name>
</gene>
<dbReference type="STRING" id="394193.SAMN04489732_101671"/>
<keyword evidence="3" id="KW-1185">Reference proteome</keyword>
<protein>
    <recommendedName>
        <fullName evidence="4">Ferredoxin</fullName>
    </recommendedName>
</protein>
<dbReference type="InterPro" id="IPR036170">
    <property type="entry name" value="YezG-like_sf"/>
</dbReference>
<evidence type="ECO:0008006" key="4">
    <source>
        <dbReference type="Google" id="ProtNLM"/>
    </source>
</evidence>
<evidence type="ECO:0000256" key="1">
    <source>
        <dbReference type="SAM" id="MobiDB-lite"/>
    </source>
</evidence>
<dbReference type="OrthoDB" id="275232at2"/>
<name>A0A1H8R7L6_9PSEU</name>
<evidence type="ECO:0000313" key="2">
    <source>
        <dbReference type="EMBL" id="SEO62609.1"/>
    </source>
</evidence>
<dbReference type="EMBL" id="FOEF01000001">
    <property type="protein sequence ID" value="SEO62609.1"/>
    <property type="molecule type" value="Genomic_DNA"/>
</dbReference>
<reference evidence="2 3" key="1">
    <citation type="submission" date="2016-10" db="EMBL/GenBank/DDBJ databases">
        <authorList>
            <person name="de Groot N.N."/>
        </authorList>
    </citation>
    <scope>NUCLEOTIDE SEQUENCE [LARGE SCALE GENOMIC DNA]</scope>
    <source>
        <strain evidence="2 3">DSM 44993</strain>
    </source>
</reference>
<dbReference type="Proteomes" id="UP000198582">
    <property type="component" value="Unassembled WGS sequence"/>
</dbReference>
<dbReference type="AlphaFoldDB" id="A0A1H8R7L6"/>
<evidence type="ECO:0000313" key="3">
    <source>
        <dbReference type="Proteomes" id="UP000198582"/>
    </source>
</evidence>
<sequence>MTQPPVPLGPDGQRDLVARIGQALVSATAPGWRRLQVDYRAAGRHVEVDVLVVAPDGRAHPVRPHPEAVRLLGVLRSGMYQPGRGTWLSATLVFDPRRPPSAEFRPDQEPGWRQAPPPIGFQDELRFFPRADRFLPPWLRARAGLSPSNPQPGAAPVVSTPHPPAETAEDVRTPRVYDGLDEAGRPVVERDPLSPGEREQVLAYLEAAPVVLAARTYETDAFDPSRTDVVPLTFSTDGTWVWPGAVAYYLREHEVAPDPELLGHIRGHRFAVPEVGEPARDLALASITGPPST</sequence>
<accession>A0A1H8R7L6</accession>
<feature type="region of interest" description="Disordered" evidence="1">
    <location>
        <begin position="144"/>
        <end position="173"/>
    </location>
</feature>
<organism evidence="2 3">
    <name type="scientific">Amycolatopsis saalfeldensis</name>
    <dbReference type="NCBI Taxonomy" id="394193"/>
    <lineage>
        <taxon>Bacteria</taxon>
        <taxon>Bacillati</taxon>
        <taxon>Actinomycetota</taxon>
        <taxon>Actinomycetes</taxon>
        <taxon>Pseudonocardiales</taxon>
        <taxon>Pseudonocardiaceae</taxon>
        <taxon>Amycolatopsis</taxon>
    </lineage>
</organism>
<dbReference type="RefSeq" id="WP_091612162.1">
    <property type="nucleotide sequence ID" value="NZ_FOEF01000001.1"/>
</dbReference>
<proteinExistence type="predicted"/>
<dbReference type="SUPFAM" id="SSF160424">
    <property type="entry name" value="BH3703-like"/>
    <property type="match status" value="1"/>
</dbReference>